<dbReference type="InterPro" id="IPR010559">
    <property type="entry name" value="Sig_transdc_His_kin_internal"/>
</dbReference>
<dbReference type="EMBL" id="JACWZY010000003">
    <property type="protein sequence ID" value="MBD2700201.1"/>
    <property type="molecule type" value="Genomic_DNA"/>
</dbReference>
<feature type="transmembrane region" description="Helical" evidence="1">
    <location>
        <begin position="21"/>
        <end position="39"/>
    </location>
</feature>
<dbReference type="Proteomes" id="UP000598820">
    <property type="component" value="Unassembled WGS sequence"/>
</dbReference>
<feature type="transmembrane region" description="Helical" evidence="1">
    <location>
        <begin position="136"/>
        <end position="157"/>
    </location>
</feature>
<dbReference type="Gene3D" id="3.30.565.10">
    <property type="entry name" value="Histidine kinase-like ATPase, C-terminal domain"/>
    <property type="match status" value="1"/>
</dbReference>
<gene>
    <name evidence="3" type="ORF">IC229_06115</name>
</gene>
<dbReference type="GO" id="GO:0000155">
    <property type="term" value="F:phosphorelay sensor kinase activity"/>
    <property type="evidence" value="ECO:0007669"/>
    <property type="project" value="InterPro"/>
</dbReference>
<name>A0A926XV22_9BACT</name>
<feature type="transmembrane region" description="Helical" evidence="1">
    <location>
        <begin position="59"/>
        <end position="81"/>
    </location>
</feature>
<proteinExistence type="predicted"/>
<dbReference type="InterPro" id="IPR050640">
    <property type="entry name" value="Bact_2-comp_sensor_kinase"/>
</dbReference>
<keyword evidence="1" id="KW-0812">Transmembrane</keyword>
<keyword evidence="3" id="KW-0418">Kinase</keyword>
<dbReference type="InterPro" id="IPR036890">
    <property type="entry name" value="HATPase_C_sf"/>
</dbReference>
<evidence type="ECO:0000313" key="4">
    <source>
        <dbReference type="Proteomes" id="UP000598820"/>
    </source>
</evidence>
<organism evidence="3 4">
    <name type="scientific">Spirosoma profusum</name>
    <dbReference type="NCBI Taxonomy" id="2771354"/>
    <lineage>
        <taxon>Bacteria</taxon>
        <taxon>Pseudomonadati</taxon>
        <taxon>Bacteroidota</taxon>
        <taxon>Cytophagia</taxon>
        <taxon>Cytophagales</taxon>
        <taxon>Cytophagaceae</taxon>
        <taxon>Spirosoma</taxon>
    </lineage>
</organism>
<keyword evidence="4" id="KW-1185">Reference proteome</keyword>
<reference evidence="3" key="1">
    <citation type="submission" date="2020-09" db="EMBL/GenBank/DDBJ databases">
        <authorList>
            <person name="Kim M.K."/>
        </authorList>
    </citation>
    <scope>NUCLEOTIDE SEQUENCE</scope>
    <source>
        <strain evidence="3">BT702</strain>
    </source>
</reference>
<dbReference type="RefSeq" id="WP_190886049.1">
    <property type="nucleotide sequence ID" value="NZ_JACWZY010000003.1"/>
</dbReference>
<evidence type="ECO:0000256" key="1">
    <source>
        <dbReference type="SAM" id="Phobius"/>
    </source>
</evidence>
<accession>A0A926XV22</accession>
<dbReference type="GO" id="GO:0016020">
    <property type="term" value="C:membrane"/>
    <property type="evidence" value="ECO:0007669"/>
    <property type="project" value="InterPro"/>
</dbReference>
<sequence>MQRLNKEFVFSSQPRYRLARHGLFWLTWMLFFAVIYSFLPINYLIQKGMSWPEAFALGFSRAVIDSILFIPAHMFFTYVIIDWIVPQFLLKSRYWWTLITVVGLMVLTALLSASLTTFVVDPIRIWLRMPTSGNNFFFAILAGLRGAITVGGFAAAIKLAKAWYLKQEAYQQIDREKLQAELQLLKSQIHPHFLFNTLNNLYALTLHKSDRSPAIVLKLSELLSYMLYECNATEVPLQKEIAFMRNYIGLEQLRYGERLDMSVNITGEYGNKQIAPLLLVPFLENAFKHGASEQLEQAWMHIDLSVQDNMLKFKVINSCELADYGDAPLGGIGLQNVTKRLQLLYPNRHEQRIVTEQETFMVTLTLELATTSAPLRLPESELIEAV</sequence>
<feature type="transmembrane region" description="Helical" evidence="1">
    <location>
        <begin position="93"/>
        <end position="116"/>
    </location>
</feature>
<dbReference type="AlphaFoldDB" id="A0A926XV22"/>
<keyword evidence="3" id="KW-0808">Transferase</keyword>
<dbReference type="PANTHER" id="PTHR34220:SF7">
    <property type="entry name" value="SENSOR HISTIDINE KINASE YPDA"/>
    <property type="match status" value="1"/>
</dbReference>
<evidence type="ECO:0000313" key="3">
    <source>
        <dbReference type="EMBL" id="MBD2700201.1"/>
    </source>
</evidence>
<evidence type="ECO:0000259" key="2">
    <source>
        <dbReference type="Pfam" id="PF06580"/>
    </source>
</evidence>
<keyword evidence="1" id="KW-0472">Membrane</keyword>
<feature type="domain" description="Signal transduction histidine kinase internal region" evidence="2">
    <location>
        <begin position="180"/>
        <end position="259"/>
    </location>
</feature>
<comment type="caution">
    <text evidence="3">The sequence shown here is derived from an EMBL/GenBank/DDBJ whole genome shotgun (WGS) entry which is preliminary data.</text>
</comment>
<dbReference type="PANTHER" id="PTHR34220">
    <property type="entry name" value="SENSOR HISTIDINE KINASE YPDA"/>
    <property type="match status" value="1"/>
</dbReference>
<dbReference type="Pfam" id="PF06580">
    <property type="entry name" value="His_kinase"/>
    <property type="match status" value="1"/>
</dbReference>
<keyword evidence="1" id="KW-1133">Transmembrane helix</keyword>
<protein>
    <submittedName>
        <fullName evidence="3">Histidine kinase</fullName>
    </submittedName>
</protein>